<evidence type="ECO:0000259" key="4">
    <source>
        <dbReference type="PROSITE" id="PS51118"/>
    </source>
</evidence>
<evidence type="ECO:0000313" key="7">
    <source>
        <dbReference type="Proteomes" id="UP001068021"/>
    </source>
</evidence>
<dbReference type="InterPro" id="IPR002577">
    <property type="entry name" value="HTH_HxlR"/>
</dbReference>
<protein>
    <submittedName>
        <fullName evidence="5">Helix-turn-helix domain-containing protein</fullName>
    </submittedName>
</protein>
<dbReference type="PROSITE" id="PS51118">
    <property type="entry name" value="HTH_HXLR"/>
    <property type="match status" value="1"/>
</dbReference>
<proteinExistence type="predicted"/>
<keyword evidence="2" id="KW-0238">DNA-binding</keyword>
<accession>A0A9E5DJG8</accession>
<dbReference type="EMBL" id="JAPVER010000018">
    <property type="protein sequence ID" value="MCZ3365203.1"/>
    <property type="molecule type" value="Genomic_DNA"/>
</dbReference>
<evidence type="ECO:0000313" key="5">
    <source>
        <dbReference type="EMBL" id="MCZ3365203.1"/>
    </source>
</evidence>
<evidence type="ECO:0000256" key="1">
    <source>
        <dbReference type="ARBA" id="ARBA00023015"/>
    </source>
</evidence>
<gene>
    <name evidence="6" type="ORF">O3H35_09965</name>
    <name evidence="5" type="ORF">O3H54_04845</name>
</gene>
<dbReference type="InterPro" id="IPR036388">
    <property type="entry name" value="WH-like_DNA-bd_sf"/>
</dbReference>
<evidence type="ECO:0000256" key="3">
    <source>
        <dbReference type="ARBA" id="ARBA00023163"/>
    </source>
</evidence>
<dbReference type="Proteomes" id="UP001068021">
    <property type="component" value="Unassembled WGS sequence"/>
</dbReference>
<dbReference type="SUPFAM" id="SSF46785">
    <property type="entry name" value="Winged helix' DNA-binding domain"/>
    <property type="match status" value="1"/>
</dbReference>
<feature type="domain" description="HTH hxlR-type" evidence="4">
    <location>
        <begin position="11"/>
        <end position="109"/>
    </location>
</feature>
<dbReference type="Proteomes" id="UP001074446">
    <property type="component" value="Unassembled WGS sequence"/>
</dbReference>
<keyword evidence="1" id="KW-0805">Transcription regulation</keyword>
<comment type="caution">
    <text evidence="5">The sequence shown here is derived from an EMBL/GenBank/DDBJ whole genome shotgun (WGS) entry which is preliminary data.</text>
</comment>
<evidence type="ECO:0000313" key="6">
    <source>
        <dbReference type="EMBL" id="MCZ3372958.1"/>
    </source>
</evidence>
<organism evidence="5 7">
    <name type="scientific">Methanobacterium veterum</name>
    <dbReference type="NCBI Taxonomy" id="408577"/>
    <lineage>
        <taxon>Archaea</taxon>
        <taxon>Methanobacteriati</taxon>
        <taxon>Methanobacteriota</taxon>
        <taxon>Methanomada group</taxon>
        <taxon>Methanobacteria</taxon>
        <taxon>Methanobacteriales</taxon>
        <taxon>Methanobacteriaceae</taxon>
        <taxon>Methanobacterium</taxon>
    </lineage>
</organism>
<reference evidence="5" key="1">
    <citation type="submission" date="2022-12" db="EMBL/GenBank/DDBJ databases">
        <title>Reclassification of two methanogenic archaea species isolated from the Kolyma lowland permafrost.</title>
        <authorList>
            <person name="Trubitsyn V.E."/>
            <person name="Rivkina E.M."/>
            <person name="Shcherbakova V.A."/>
        </authorList>
    </citation>
    <scope>NUCLEOTIDE SEQUENCE</scope>
    <source>
        <strain evidence="5">M2</strain>
        <strain evidence="6">MK4</strain>
    </source>
</reference>
<dbReference type="Gene3D" id="1.10.10.10">
    <property type="entry name" value="Winged helix-like DNA-binding domain superfamily/Winged helix DNA-binding domain"/>
    <property type="match status" value="1"/>
</dbReference>
<dbReference type="PANTHER" id="PTHR33204">
    <property type="entry name" value="TRANSCRIPTIONAL REGULATOR, MARR FAMILY"/>
    <property type="match status" value="1"/>
</dbReference>
<sequence>MANEITCDSFCPVSKALVFISKKWSIEIIRDMFFGKKRFKEFKENKPNLSNKVLSDCLKNLENNGIIQKKIINSAPISTEYYLTERGKALNKVIYELAVFALEDCDDDEYKEESTRIRIKQDFRETLQIDDQ</sequence>
<dbReference type="Pfam" id="PF01638">
    <property type="entry name" value="HxlR"/>
    <property type="match status" value="1"/>
</dbReference>
<dbReference type="AlphaFoldDB" id="A0A9E5DJG8"/>
<name>A0A9E5DJG8_9EURY</name>
<evidence type="ECO:0000256" key="2">
    <source>
        <dbReference type="ARBA" id="ARBA00023125"/>
    </source>
</evidence>
<keyword evidence="7" id="KW-1185">Reference proteome</keyword>
<dbReference type="PANTHER" id="PTHR33204:SF18">
    <property type="entry name" value="TRANSCRIPTIONAL REGULATORY PROTEIN"/>
    <property type="match status" value="1"/>
</dbReference>
<dbReference type="RefSeq" id="WP_048080471.1">
    <property type="nucleotide sequence ID" value="NZ_JAPVER010000018.1"/>
</dbReference>
<keyword evidence="3" id="KW-0804">Transcription</keyword>
<dbReference type="EMBL" id="JAPVES010000030">
    <property type="protein sequence ID" value="MCZ3372958.1"/>
    <property type="molecule type" value="Genomic_DNA"/>
</dbReference>
<dbReference type="GO" id="GO:0003677">
    <property type="term" value="F:DNA binding"/>
    <property type="evidence" value="ECO:0007669"/>
    <property type="project" value="UniProtKB-KW"/>
</dbReference>
<dbReference type="InterPro" id="IPR036390">
    <property type="entry name" value="WH_DNA-bd_sf"/>
</dbReference>